<reference evidence="3" key="1">
    <citation type="journal article" date="2019" name="Int. J. Syst. Evol. Microbiol.">
        <title>The Global Catalogue of Microorganisms (GCM) 10K type strain sequencing project: providing services to taxonomists for standard genome sequencing and annotation.</title>
        <authorList>
            <consortium name="The Broad Institute Genomics Platform"/>
            <consortium name="The Broad Institute Genome Sequencing Center for Infectious Disease"/>
            <person name="Wu L."/>
            <person name="Ma J."/>
        </authorList>
    </citation>
    <scope>NUCLEOTIDE SEQUENCE [LARGE SCALE GENOMIC DNA]</scope>
    <source>
        <strain evidence="3">CGMCC 4.1799</strain>
    </source>
</reference>
<protein>
    <submittedName>
        <fullName evidence="2">DUF4435 domain-containing protein</fullName>
    </submittedName>
</protein>
<comment type="caution">
    <text evidence="2">The sequence shown here is derived from an EMBL/GenBank/DDBJ whole genome shotgun (WGS) entry which is preliminary data.</text>
</comment>
<dbReference type="Proteomes" id="UP001596055">
    <property type="component" value="Unassembled WGS sequence"/>
</dbReference>
<proteinExistence type="predicted"/>
<dbReference type="Pfam" id="PF14491">
    <property type="entry name" value="DUF4435"/>
    <property type="match status" value="1"/>
</dbReference>
<dbReference type="InterPro" id="IPR029492">
    <property type="entry name" value="DUF4435"/>
</dbReference>
<name>A0ABW0RL11_9GAMM</name>
<organism evidence="2 3">
    <name type="scientific">Marinobacter koreensis</name>
    <dbReference type="NCBI Taxonomy" id="335974"/>
    <lineage>
        <taxon>Bacteria</taxon>
        <taxon>Pseudomonadati</taxon>
        <taxon>Pseudomonadota</taxon>
        <taxon>Gammaproteobacteria</taxon>
        <taxon>Pseudomonadales</taxon>
        <taxon>Marinobacteraceae</taxon>
        <taxon>Marinobacter</taxon>
    </lineage>
</organism>
<gene>
    <name evidence="2" type="ORF">ACFPQA_06980</name>
</gene>
<dbReference type="RefSeq" id="WP_248153933.1">
    <property type="nucleotide sequence ID" value="NZ_JAKZAJ010000001.1"/>
</dbReference>
<sequence>MPSFKEIESGNITSYYTGGIKVFLESSDDLYIFQNIWFSDVLDKVRFESVSDEDGASGGCSKVVKAVDESNQQDISAFGVVDRDSLFSDQSPSKEVFWEKDDEEFRKAQPFGDRVHVLRRWEIENYLLKPEAISKIVSDLQLREISSDEVVVEIASIEDDLVFLSAMVLHCVANKKVTPSDKFGSGKEGVDLKEVIERHLCVQSESLDGEIEKIRSFAESKLGHERWDSLNRVLDGKRCLNRLKDLLNISFKKNEERGFLATAVKNLGLIDSELKEFIQRLH</sequence>
<accession>A0ABW0RL11</accession>
<feature type="domain" description="DUF4435" evidence="1">
    <location>
        <begin position="20"/>
        <end position="196"/>
    </location>
</feature>
<evidence type="ECO:0000313" key="2">
    <source>
        <dbReference type="EMBL" id="MFC5544787.1"/>
    </source>
</evidence>
<dbReference type="EMBL" id="JBHSNL010000001">
    <property type="protein sequence ID" value="MFC5544787.1"/>
    <property type="molecule type" value="Genomic_DNA"/>
</dbReference>
<keyword evidence="3" id="KW-1185">Reference proteome</keyword>
<evidence type="ECO:0000313" key="3">
    <source>
        <dbReference type="Proteomes" id="UP001596055"/>
    </source>
</evidence>
<evidence type="ECO:0000259" key="1">
    <source>
        <dbReference type="Pfam" id="PF14491"/>
    </source>
</evidence>